<dbReference type="PROSITE" id="PS00134">
    <property type="entry name" value="TRYPSIN_HIS"/>
    <property type="match status" value="1"/>
</dbReference>
<feature type="compositionally biased region" description="Polar residues" evidence="6">
    <location>
        <begin position="330"/>
        <end position="340"/>
    </location>
</feature>
<evidence type="ECO:0000313" key="9">
    <source>
        <dbReference type="EnsemblMetazoa" id="XP_014253144.1"/>
    </source>
</evidence>
<dbReference type="Gene3D" id="2.40.10.10">
    <property type="entry name" value="Trypsin-like serine proteases"/>
    <property type="match status" value="1"/>
</dbReference>
<dbReference type="InterPro" id="IPR033116">
    <property type="entry name" value="TRYPSIN_SER"/>
</dbReference>
<dbReference type="PROSITE" id="PS50240">
    <property type="entry name" value="TRYPSIN_DOM"/>
    <property type="match status" value="1"/>
</dbReference>
<proteinExistence type="inferred from homology"/>
<evidence type="ECO:0000256" key="6">
    <source>
        <dbReference type="SAM" id="MobiDB-lite"/>
    </source>
</evidence>
<keyword evidence="5" id="KW-0720">Serine protease</keyword>
<comment type="similarity">
    <text evidence="4">Belongs to the peptidase S1 family. CLIP subfamily.</text>
</comment>
<keyword evidence="1 5" id="KW-0645">Protease</keyword>
<dbReference type="EnsemblMetazoa" id="XM_014397658.2">
    <property type="protein sequence ID" value="XP_014253144.1"/>
    <property type="gene ID" value="LOC106668684"/>
</dbReference>
<dbReference type="InterPro" id="IPR001254">
    <property type="entry name" value="Trypsin_dom"/>
</dbReference>
<dbReference type="Proteomes" id="UP000494040">
    <property type="component" value="Unassembled WGS sequence"/>
</dbReference>
<dbReference type="SMART" id="SM00020">
    <property type="entry name" value="Tryp_SPc"/>
    <property type="match status" value="1"/>
</dbReference>
<feature type="region of interest" description="Disordered" evidence="6">
    <location>
        <begin position="271"/>
        <end position="340"/>
    </location>
</feature>
<dbReference type="GO" id="GO:0006508">
    <property type="term" value="P:proteolysis"/>
    <property type="evidence" value="ECO:0007669"/>
    <property type="project" value="UniProtKB-KW"/>
</dbReference>
<evidence type="ECO:0000256" key="3">
    <source>
        <dbReference type="ARBA" id="ARBA00023157"/>
    </source>
</evidence>
<feature type="domain" description="Peptidase S1" evidence="8">
    <location>
        <begin position="30"/>
        <end position="268"/>
    </location>
</feature>
<dbReference type="FunFam" id="2.40.10.10:FF:000002">
    <property type="entry name" value="Transmembrane protease serine"/>
    <property type="match status" value="1"/>
</dbReference>
<dbReference type="GO" id="GO:0004252">
    <property type="term" value="F:serine-type endopeptidase activity"/>
    <property type="evidence" value="ECO:0007669"/>
    <property type="project" value="InterPro"/>
</dbReference>
<dbReference type="KEGG" id="clec:106668684"/>
<evidence type="ECO:0000313" key="10">
    <source>
        <dbReference type="Proteomes" id="UP000494040"/>
    </source>
</evidence>
<keyword evidence="7" id="KW-0732">Signal</keyword>
<sequence length="340" mass="37404">MKTLCAIFLALLLPEGLLTEKCGESVASRIVGGTVANTRQFPYYTGLIRKKYFNRTLSLACGGSLIRSNKVLTAAHCYDKSEPNWMDEYVAVFDIRDRCKRQYDGFSDITYVDMHPLWNTNTKNCDLAIATLQENVKYDTICLSPKGYNKYPTSAYVVGLGLTEEEGTTENVCNLLQINIQIFTRETCMGTVMAGILQRRTGILCAGVLSGQFDSCQGDSGGPLIRVERGVHYLQGVVSTGAGCGRANSPGIYADVTAHRIWIDRVLKKTPQTNPAPGYQYGPRTTVRPSRGRTPSSARRTSPSRSRVPQSGNLGFSSSSDSWPQISSSRTFSNYTSYSN</sequence>
<dbReference type="PRINTS" id="PR00722">
    <property type="entry name" value="CHYMOTRYPSIN"/>
</dbReference>
<dbReference type="OrthoDB" id="6339452at2759"/>
<dbReference type="PANTHER" id="PTHR24252:SF17">
    <property type="entry name" value="SUPPRESSOR OF TUMORIGENICITY 14 PROTEIN HOMOLOG-RELATED"/>
    <property type="match status" value="1"/>
</dbReference>
<evidence type="ECO:0000256" key="4">
    <source>
        <dbReference type="ARBA" id="ARBA00024195"/>
    </source>
</evidence>
<evidence type="ECO:0000259" key="8">
    <source>
        <dbReference type="PROSITE" id="PS50240"/>
    </source>
</evidence>
<keyword evidence="10" id="KW-1185">Reference proteome</keyword>
<dbReference type="AlphaFoldDB" id="A0A8I6RVK1"/>
<dbReference type="Pfam" id="PF00089">
    <property type="entry name" value="Trypsin"/>
    <property type="match status" value="1"/>
</dbReference>
<dbReference type="InterPro" id="IPR018114">
    <property type="entry name" value="TRYPSIN_HIS"/>
</dbReference>
<organism evidence="9 10">
    <name type="scientific">Cimex lectularius</name>
    <name type="common">Bed bug</name>
    <name type="synonym">Acanthia lectularia</name>
    <dbReference type="NCBI Taxonomy" id="79782"/>
    <lineage>
        <taxon>Eukaryota</taxon>
        <taxon>Metazoa</taxon>
        <taxon>Ecdysozoa</taxon>
        <taxon>Arthropoda</taxon>
        <taxon>Hexapoda</taxon>
        <taxon>Insecta</taxon>
        <taxon>Pterygota</taxon>
        <taxon>Neoptera</taxon>
        <taxon>Paraneoptera</taxon>
        <taxon>Hemiptera</taxon>
        <taxon>Heteroptera</taxon>
        <taxon>Panheteroptera</taxon>
        <taxon>Cimicomorpha</taxon>
        <taxon>Cimicidae</taxon>
        <taxon>Cimex</taxon>
    </lineage>
</organism>
<protein>
    <recommendedName>
        <fullName evidence="8">Peptidase S1 domain-containing protein</fullName>
    </recommendedName>
</protein>
<dbReference type="SUPFAM" id="SSF50494">
    <property type="entry name" value="Trypsin-like serine proteases"/>
    <property type="match status" value="1"/>
</dbReference>
<evidence type="ECO:0000256" key="7">
    <source>
        <dbReference type="SAM" id="SignalP"/>
    </source>
</evidence>
<evidence type="ECO:0000256" key="5">
    <source>
        <dbReference type="RuleBase" id="RU363034"/>
    </source>
</evidence>
<dbReference type="PROSITE" id="PS00135">
    <property type="entry name" value="TRYPSIN_SER"/>
    <property type="match status" value="1"/>
</dbReference>
<name>A0A8I6RVK1_CIMLE</name>
<dbReference type="CDD" id="cd00190">
    <property type="entry name" value="Tryp_SPc"/>
    <property type="match status" value="1"/>
</dbReference>
<feature type="signal peptide" evidence="7">
    <location>
        <begin position="1"/>
        <end position="19"/>
    </location>
</feature>
<accession>A0A8I6RVK1</accession>
<evidence type="ECO:0000256" key="1">
    <source>
        <dbReference type="ARBA" id="ARBA00022670"/>
    </source>
</evidence>
<dbReference type="PANTHER" id="PTHR24252">
    <property type="entry name" value="ACROSIN-RELATED"/>
    <property type="match status" value="1"/>
</dbReference>
<feature type="chain" id="PRO_5035160607" description="Peptidase S1 domain-containing protein" evidence="7">
    <location>
        <begin position="20"/>
        <end position="340"/>
    </location>
</feature>
<keyword evidence="2 5" id="KW-0378">Hydrolase</keyword>
<feature type="compositionally biased region" description="Low complexity" evidence="6">
    <location>
        <begin position="288"/>
        <end position="329"/>
    </location>
</feature>
<dbReference type="InterPro" id="IPR043504">
    <property type="entry name" value="Peptidase_S1_PA_chymotrypsin"/>
</dbReference>
<dbReference type="InterPro" id="IPR009003">
    <property type="entry name" value="Peptidase_S1_PA"/>
</dbReference>
<reference evidence="9" key="1">
    <citation type="submission" date="2022-01" db="UniProtKB">
        <authorList>
            <consortium name="EnsemblMetazoa"/>
        </authorList>
    </citation>
    <scope>IDENTIFICATION</scope>
</reference>
<keyword evidence="3" id="KW-1015">Disulfide bond</keyword>
<gene>
    <name evidence="9" type="primary">106668684</name>
</gene>
<dbReference type="InterPro" id="IPR001314">
    <property type="entry name" value="Peptidase_S1A"/>
</dbReference>
<evidence type="ECO:0000256" key="2">
    <source>
        <dbReference type="ARBA" id="ARBA00022801"/>
    </source>
</evidence>